<dbReference type="InterPro" id="IPR047057">
    <property type="entry name" value="MerR_fam"/>
</dbReference>
<dbReference type="PROSITE" id="PS50937">
    <property type="entry name" value="HTH_MERR_2"/>
    <property type="match status" value="1"/>
</dbReference>
<dbReference type="Proteomes" id="UP000199347">
    <property type="component" value="Unassembled WGS sequence"/>
</dbReference>
<dbReference type="Pfam" id="PF00376">
    <property type="entry name" value="MerR"/>
    <property type="match status" value="1"/>
</dbReference>
<keyword evidence="3" id="KW-0804">Transcription</keyword>
<feature type="domain" description="HTH merR-type" evidence="4">
    <location>
        <begin position="6"/>
        <end position="75"/>
    </location>
</feature>
<dbReference type="PRINTS" id="PR00040">
    <property type="entry name" value="HTHMERR"/>
</dbReference>
<dbReference type="SMART" id="SM00422">
    <property type="entry name" value="HTH_MERR"/>
    <property type="match status" value="1"/>
</dbReference>
<dbReference type="CDD" id="cd04785">
    <property type="entry name" value="HTH_CadR-PbrR-like"/>
    <property type="match status" value="1"/>
</dbReference>
<dbReference type="STRING" id="1120955.SAMN03080610_02004"/>
<keyword evidence="1" id="KW-0805">Transcription regulation</keyword>
<evidence type="ECO:0000313" key="5">
    <source>
        <dbReference type="EMBL" id="SCZ36560.1"/>
    </source>
</evidence>
<dbReference type="GO" id="GO:0003700">
    <property type="term" value="F:DNA-binding transcription factor activity"/>
    <property type="evidence" value="ECO:0007669"/>
    <property type="project" value="InterPro"/>
</dbReference>
<reference evidence="5 6" key="1">
    <citation type="submission" date="2016-10" db="EMBL/GenBank/DDBJ databases">
        <authorList>
            <person name="de Groot N.N."/>
        </authorList>
    </citation>
    <scope>NUCLEOTIDE SEQUENCE [LARGE SCALE GENOMIC DNA]</scope>
    <source>
        <strain evidence="5 6">DSM 2698</strain>
    </source>
</reference>
<evidence type="ECO:0000313" key="6">
    <source>
        <dbReference type="Proteomes" id="UP000199347"/>
    </source>
</evidence>
<dbReference type="OrthoDB" id="9802944at2"/>
<dbReference type="SUPFAM" id="SSF46955">
    <property type="entry name" value="Putative DNA-binding domain"/>
    <property type="match status" value="1"/>
</dbReference>
<dbReference type="PANTHER" id="PTHR30204:SF92">
    <property type="entry name" value="HTH-TYPE TRANSCRIPTIONAL REGULATOR ZNTR"/>
    <property type="match status" value="1"/>
</dbReference>
<dbReference type="GO" id="GO:0003677">
    <property type="term" value="F:DNA binding"/>
    <property type="evidence" value="ECO:0007669"/>
    <property type="project" value="UniProtKB-KW"/>
</dbReference>
<keyword evidence="6" id="KW-1185">Reference proteome</keyword>
<dbReference type="RefSeq" id="WP_092812186.1">
    <property type="nucleotide sequence ID" value="NZ_FMVW01000004.1"/>
</dbReference>
<dbReference type="InterPro" id="IPR009061">
    <property type="entry name" value="DNA-bd_dom_put_sf"/>
</dbReference>
<evidence type="ECO:0000259" key="4">
    <source>
        <dbReference type="PROSITE" id="PS50937"/>
    </source>
</evidence>
<dbReference type="EMBL" id="FMVW01000004">
    <property type="protein sequence ID" value="SCZ36560.1"/>
    <property type="molecule type" value="Genomic_DNA"/>
</dbReference>
<dbReference type="AlphaFoldDB" id="A0A1G5NJ09"/>
<proteinExistence type="predicted"/>
<organism evidence="5 6">
    <name type="scientific">Afifella marina DSM 2698</name>
    <dbReference type="NCBI Taxonomy" id="1120955"/>
    <lineage>
        <taxon>Bacteria</taxon>
        <taxon>Pseudomonadati</taxon>
        <taxon>Pseudomonadota</taxon>
        <taxon>Alphaproteobacteria</taxon>
        <taxon>Hyphomicrobiales</taxon>
        <taxon>Afifellaceae</taxon>
        <taxon>Afifella</taxon>
    </lineage>
</organism>
<sequence>MTEPSLLRIGDLAAATGTKIVTIRYYEKIGLLPAPPRTGGNYRAYSTTHRERLSFIRRSRALGFTLDEIRELLELSADTERDCAAVDRLVTSHLVEVEDKIADLQRLASELRRMKESCRGGTIDDCRIIEALSSQPTLP</sequence>
<name>A0A1G5NJ09_AFIMA</name>
<keyword evidence="2" id="KW-0238">DNA-binding</keyword>
<dbReference type="InterPro" id="IPR000551">
    <property type="entry name" value="MerR-type_HTH_dom"/>
</dbReference>
<dbReference type="InterPro" id="IPR015358">
    <property type="entry name" value="Tscrpt_reg_MerR_DNA-bd"/>
</dbReference>
<dbReference type="PANTHER" id="PTHR30204">
    <property type="entry name" value="REDOX-CYCLING DRUG-SENSING TRANSCRIPTIONAL ACTIVATOR SOXR"/>
    <property type="match status" value="1"/>
</dbReference>
<dbReference type="Gene3D" id="1.10.1660.10">
    <property type="match status" value="1"/>
</dbReference>
<evidence type="ECO:0000256" key="3">
    <source>
        <dbReference type="ARBA" id="ARBA00023163"/>
    </source>
</evidence>
<dbReference type="Pfam" id="PF09278">
    <property type="entry name" value="MerR-DNA-bind"/>
    <property type="match status" value="1"/>
</dbReference>
<accession>A0A1G5NJ09</accession>
<protein>
    <submittedName>
        <fullName evidence="5">Cu(I)-responsive transcriptional regulator</fullName>
    </submittedName>
</protein>
<gene>
    <name evidence="5" type="ORF">SAMN03080610_02004</name>
</gene>
<evidence type="ECO:0000256" key="2">
    <source>
        <dbReference type="ARBA" id="ARBA00023125"/>
    </source>
</evidence>
<evidence type="ECO:0000256" key="1">
    <source>
        <dbReference type="ARBA" id="ARBA00023015"/>
    </source>
</evidence>